<accession>A0A5B7JQS6</accession>
<gene>
    <name evidence="2" type="ORF">E2C01_093803</name>
</gene>
<proteinExistence type="predicted"/>
<dbReference type="Proteomes" id="UP000324222">
    <property type="component" value="Unassembled WGS sequence"/>
</dbReference>
<sequence length="45" mass="5159">MKSPRAPGRQAEPHPESRSTAMMKRTKRTCLWKSSPPTLTVFLNF</sequence>
<evidence type="ECO:0000313" key="3">
    <source>
        <dbReference type="Proteomes" id="UP000324222"/>
    </source>
</evidence>
<reference evidence="2 3" key="1">
    <citation type="submission" date="2019-05" db="EMBL/GenBank/DDBJ databases">
        <title>Another draft genome of Portunus trituberculatus and its Hox gene families provides insights of decapod evolution.</title>
        <authorList>
            <person name="Jeong J.-H."/>
            <person name="Song I."/>
            <person name="Kim S."/>
            <person name="Choi T."/>
            <person name="Kim D."/>
            <person name="Ryu S."/>
            <person name="Kim W."/>
        </authorList>
    </citation>
    <scope>NUCLEOTIDE SEQUENCE [LARGE SCALE GENOMIC DNA]</scope>
    <source>
        <tissue evidence="2">Muscle</tissue>
    </source>
</reference>
<organism evidence="2 3">
    <name type="scientific">Portunus trituberculatus</name>
    <name type="common">Swimming crab</name>
    <name type="synonym">Neptunus trituberculatus</name>
    <dbReference type="NCBI Taxonomy" id="210409"/>
    <lineage>
        <taxon>Eukaryota</taxon>
        <taxon>Metazoa</taxon>
        <taxon>Ecdysozoa</taxon>
        <taxon>Arthropoda</taxon>
        <taxon>Crustacea</taxon>
        <taxon>Multicrustacea</taxon>
        <taxon>Malacostraca</taxon>
        <taxon>Eumalacostraca</taxon>
        <taxon>Eucarida</taxon>
        <taxon>Decapoda</taxon>
        <taxon>Pleocyemata</taxon>
        <taxon>Brachyura</taxon>
        <taxon>Eubrachyura</taxon>
        <taxon>Portunoidea</taxon>
        <taxon>Portunidae</taxon>
        <taxon>Portuninae</taxon>
        <taxon>Portunus</taxon>
    </lineage>
</organism>
<dbReference type="AlphaFoldDB" id="A0A5B7JQS6"/>
<feature type="region of interest" description="Disordered" evidence="1">
    <location>
        <begin position="1"/>
        <end position="26"/>
    </location>
</feature>
<keyword evidence="3" id="KW-1185">Reference proteome</keyword>
<evidence type="ECO:0000256" key="1">
    <source>
        <dbReference type="SAM" id="MobiDB-lite"/>
    </source>
</evidence>
<comment type="caution">
    <text evidence="2">The sequence shown here is derived from an EMBL/GenBank/DDBJ whole genome shotgun (WGS) entry which is preliminary data.</text>
</comment>
<evidence type="ECO:0000313" key="2">
    <source>
        <dbReference type="EMBL" id="MPC98432.1"/>
    </source>
</evidence>
<dbReference type="EMBL" id="VSRR010114069">
    <property type="protein sequence ID" value="MPC98432.1"/>
    <property type="molecule type" value="Genomic_DNA"/>
</dbReference>
<protein>
    <submittedName>
        <fullName evidence="2">Uncharacterized protein</fullName>
    </submittedName>
</protein>
<name>A0A5B7JQS6_PORTR</name>